<organism evidence="8 9">
    <name type="scientific">Anas platyrhynchos platyrhynchos</name>
    <name type="common">Northern mallard</name>
    <dbReference type="NCBI Taxonomy" id="8840"/>
    <lineage>
        <taxon>Eukaryota</taxon>
        <taxon>Metazoa</taxon>
        <taxon>Chordata</taxon>
        <taxon>Craniata</taxon>
        <taxon>Vertebrata</taxon>
        <taxon>Euteleostomi</taxon>
        <taxon>Archelosauria</taxon>
        <taxon>Archosauria</taxon>
        <taxon>Dinosauria</taxon>
        <taxon>Saurischia</taxon>
        <taxon>Theropoda</taxon>
        <taxon>Coelurosauria</taxon>
        <taxon>Aves</taxon>
        <taxon>Neognathae</taxon>
        <taxon>Galloanserae</taxon>
        <taxon>Anseriformes</taxon>
        <taxon>Anatidae</taxon>
        <taxon>Anatinae</taxon>
        <taxon>Anas</taxon>
    </lineage>
</organism>
<dbReference type="GO" id="GO:0005615">
    <property type="term" value="C:extracellular space"/>
    <property type="evidence" value="ECO:0007669"/>
    <property type="project" value="UniProtKB-UniRule"/>
</dbReference>
<evidence type="ECO:0000256" key="1">
    <source>
        <dbReference type="ARBA" id="ARBA00004613"/>
    </source>
</evidence>
<dbReference type="PRINTS" id="PR00436">
    <property type="entry name" value="INTERLEUKIN8"/>
</dbReference>
<dbReference type="InterPro" id="IPR039809">
    <property type="entry name" value="Chemokine_b/g/d"/>
</dbReference>
<keyword evidence="5" id="KW-1015">Disulfide bond</keyword>
<evidence type="ECO:0000256" key="3">
    <source>
        <dbReference type="ARBA" id="ARBA00022514"/>
    </source>
</evidence>
<proteinExistence type="inferred from homology"/>
<evidence type="ECO:0000256" key="6">
    <source>
        <dbReference type="RuleBase" id="RU361149"/>
    </source>
</evidence>
<dbReference type="FunFam" id="2.40.50.40:FF:000004">
    <property type="entry name" value="C-X-C motif chemokine"/>
    <property type="match status" value="1"/>
</dbReference>
<evidence type="ECO:0000313" key="8">
    <source>
        <dbReference type="Ensembl" id="ENSAPLP00000024920.1"/>
    </source>
</evidence>
<dbReference type="SMART" id="SM00199">
    <property type="entry name" value="SCY"/>
    <property type="match status" value="1"/>
</dbReference>
<evidence type="ECO:0000313" key="9">
    <source>
        <dbReference type="Proteomes" id="UP000016666"/>
    </source>
</evidence>
<evidence type="ECO:0000256" key="2">
    <source>
        <dbReference type="ARBA" id="ARBA00010665"/>
    </source>
</evidence>
<keyword evidence="9" id="KW-1185">Reference proteome</keyword>
<dbReference type="Ensembl" id="ENSAPLT00000027853.1">
    <property type="protein sequence ID" value="ENSAPLP00000024920.1"/>
    <property type="gene ID" value="ENSAPLG00000023047.1"/>
</dbReference>
<dbReference type="GO" id="GO:0008009">
    <property type="term" value="F:chemokine activity"/>
    <property type="evidence" value="ECO:0007669"/>
    <property type="project" value="InterPro"/>
</dbReference>
<dbReference type="STRING" id="8840.ENSAPLP00000024920"/>
<dbReference type="PRINTS" id="PR00437">
    <property type="entry name" value="SMALLCYTKCXC"/>
</dbReference>
<dbReference type="Gene3D" id="2.40.50.40">
    <property type="match status" value="1"/>
</dbReference>
<evidence type="ECO:0000256" key="4">
    <source>
        <dbReference type="ARBA" id="ARBA00022525"/>
    </source>
</evidence>
<dbReference type="CDD" id="cd00273">
    <property type="entry name" value="Chemokine_CXC"/>
    <property type="match status" value="1"/>
</dbReference>
<evidence type="ECO:0000256" key="5">
    <source>
        <dbReference type="ARBA" id="ARBA00023157"/>
    </source>
</evidence>
<reference evidence="8 9" key="1">
    <citation type="submission" date="2017-10" db="EMBL/GenBank/DDBJ databases">
        <title>A new Pekin duck reference genome.</title>
        <authorList>
            <person name="Hou Z.-C."/>
            <person name="Zhou Z.-K."/>
            <person name="Zhu F."/>
            <person name="Hou S.-S."/>
        </authorList>
    </citation>
    <scope>NUCLEOTIDE SEQUENCE [LARGE SCALE GENOMIC DNA]</scope>
</reference>
<comment type="similarity">
    <text evidence="2 6">Belongs to the intercrine alpha (chemokine CxC) family.</text>
</comment>
<dbReference type="PROSITE" id="PS00471">
    <property type="entry name" value="SMALL_CYTOKINES_CXC"/>
    <property type="match status" value="1"/>
</dbReference>
<protein>
    <recommendedName>
        <fullName evidence="6">C-X-C motif chemokine</fullName>
    </recommendedName>
</protein>
<dbReference type="InterPro" id="IPR001089">
    <property type="entry name" value="Chemokine_CXC"/>
</dbReference>
<dbReference type="SUPFAM" id="SSF54117">
    <property type="entry name" value="Interleukin 8-like chemokines"/>
    <property type="match status" value="1"/>
</dbReference>
<keyword evidence="4 6" id="KW-0964">Secreted</keyword>
<dbReference type="GO" id="GO:0006955">
    <property type="term" value="P:immune response"/>
    <property type="evidence" value="ECO:0007669"/>
    <property type="project" value="InterPro"/>
</dbReference>
<feature type="domain" description="Chemokine interleukin-8-like" evidence="7">
    <location>
        <begin position="204"/>
        <end position="265"/>
    </location>
</feature>
<dbReference type="GO" id="GO:0006952">
    <property type="term" value="P:defense response"/>
    <property type="evidence" value="ECO:0007669"/>
    <property type="project" value="InterPro"/>
</dbReference>
<dbReference type="AlphaFoldDB" id="A0A493TGW0"/>
<accession>A0A493TGW0</accession>
<name>A0A493TGW0_ANAPP</name>
<keyword evidence="6" id="KW-0145">Chemotaxis</keyword>
<dbReference type="GeneTree" id="ENSGT00940000160757"/>
<dbReference type="Pfam" id="PF00048">
    <property type="entry name" value="IL8"/>
    <property type="match status" value="1"/>
</dbReference>
<keyword evidence="3 6" id="KW-0202">Cytokine</keyword>
<reference evidence="8" key="2">
    <citation type="submission" date="2025-08" db="UniProtKB">
        <authorList>
            <consortium name="Ensembl"/>
        </authorList>
    </citation>
    <scope>IDENTIFICATION</scope>
</reference>
<dbReference type="InterPro" id="IPR018048">
    <property type="entry name" value="Chemokine_CXC_CS"/>
</dbReference>
<reference evidence="8" key="3">
    <citation type="submission" date="2025-09" db="UniProtKB">
        <authorList>
            <consortium name="Ensembl"/>
        </authorList>
    </citation>
    <scope>IDENTIFICATION</scope>
</reference>
<comment type="subcellular location">
    <subcellularLocation>
        <location evidence="1 6">Secreted</location>
    </subcellularLocation>
</comment>
<dbReference type="PANTHER" id="PTHR12015">
    <property type="entry name" value="SMALL INDUCIBLE CYTOKINE A"/>
    <property type="match status" value="1"/>
</dbReference>
<dbReference type="InterPro" id="IPR036048">
    <property type="entry name" value="Interleukin_8-like_sf"/>
</dbReference>
<dbReference type="PANTHER" id="PTHR12015:SF198">
    <property type="entry name" value="PLATELET BASIC PROTEIN"/>
    <property type="match status" value="1"/>
</dbReference>
<dbReference type="Proteomes" id="UP000016666">
    <property type="component" value="Chromosome 4"/>
</dbReference>
<evidence type="ECO:0000259" key="7">
    <source>
        <dbReference type="SMART" id="SM00199"/>
    </source>
</evidence>
<sequence length="277" mass="30968">MTVFKTYIHKAYRHTGAKSEIKCPPLEGKVTTSNTIKTAKVCRYRRKQSQENEYYTKYTDYRKLSKGLFCTYSMFYLVLISKEFSVDEKQFVVIEGRGFTRATVTHSTTESYRFRSFHGYDPCMTLEDAGGPGQYITRAGTRVQTLATLRALGALLTSLHDQTPVTPGRNSLIMMGKVVAAGMALLLISVIGTEGMALARSGIELRCQCIETHSKFIHPKFIQNVNLTPSGPHCKNVEVIATLKDGREVCLDPTAPWVKLIIKAILDKANTRPDNLS</sequence>
<dbReference type="InterPro" id="IPR033899">
    <property type="entry name" value="CXC_Chemokine_domain"/>
</dbReference>
<dbReference type="InterPro" id="IPR001811">
    <property type="entry name" value="Chemokine_IL8-like_dom"/>
</dbReference>